<evidence type="ECO:0000313" key="2">
    <source>
        <dbReference type="Proteomes" id="UP000546162"/>
    </source>
</evidence>
<dbReference type="RefSeq" id="WP_185043382.1">
    <property type="nucleotide sequence ID" value="NZ_BAABFG010000005.1"/>
</dbReference>
<gene>
    <name evidence="1" type="ORF">BJY16_006526</name>
</gene>
<proteinExistence type="predicted"/>
<reference evidence="1 2" key="1">
    <citation type="submission" date="2020-08" db="EMBL/GenBank/DDBJ databases">
        <title>Sequencing the genomes of 1000 actinobacteria strains.</title>
        <authorList>
            <person name="Klenk H.-P."/>
        </authorList>
    </citation>
    <scope>NUCLEOTIDE SEQUENCE [LARGE SCALE GENOMIC DNA]</scope>
    <source>
        <strain evidence="1 2">DSM 45809</strain>
    </source>
</reference>
<dbReference type="EMBL" id="JACHNB010000001">
    <property type="protein sequence ID" value="MBB4743067.1"/>
    <property type="molecule type" value="Genomic_DNA"/>
</dbReference>
<keyword evidence="2" id="KW-1185">Reference proteome</keyword>
<dbReference type="Proteomes" id="UP000546162">
    <property type="component" value="Unassembled WGS sequence"/>
</dbReference>
<evidence type="ECO:0000313" key="1">
    <source>
        <dbReference type="EMBL" id="MBB4743067.1"/>
    </source>
</evidence>
<protein>
    <submittedName>
        <fullName evidence="1">Uncharacterized protein</fullName>
    </submittedName>
</protein>
<dbReference type="AlphaFoldDB" id="A0A7W7H373"/>
<organism evidence="1 2">
    <name type="scientific">Actinoplanes octamycinicus</name>
    <dbReference type="NCBI Taxonomy" id="135948"/>
    <lineage>
        <taxon>Bacteria</taxon>
        <taxon>Bacillati</taxon>
        <taxon>Actinomycetota</taxon>
        <taxon>Actinomycetes</taxon>
        <taxon>Micromonosporales</taxon>
        <taxon>Micromonosporaceae</taxon>
        <taxon>Actinoplanes</taxon>
    </lineage>
</organism>
<comment type="caution">
    <text evidence="1">The sequence shown here is derived from an EMBL/GenBank/DDBJ whole genome shotgun (WGS) entry which is preliminary data.</text>
</comment>
<name>A0A7W7H373_9ACTN</name>
<sequence length="166" mass="17267">MADAVARRQAELQARVGERLAPGETYRAALWVARPSGLPLISKIAGGVPGPLTGSPPGPGSGLAAELYQRLPEYTSAAALALTDARLLLLLLAETARPRPRRLFSRAEPDVLPALTLAWECPRAAVDAAAASDPEGRLALRFTDGSTVSLVAPAVLAIPFAEAAKL</sequence>
<accession>A0A7W7H373</accession>